<evidence type="ECO:0000256" key="3">
    <source>
        <dbReference type="ARBA" id="ARBA00022741"/>
    </source>
</evidence>
<keyword evidence="2" id="KW-0436">Ligase</keyword>
<dbReference type="Pfam" id="PF01268">
    <property type="entry name" value="FTHFS"/>
    <property type="match status" value="1"/>
</dbReference>
<keyword evidence="6" id="KW-1185">Reference proteome</keyword>
<keyword evidence="1" id="KW-0554">One-carbon metabolism</keyword>
<dbReference type="Proteomes" id="UP000266841">
    <property type="component" value="Unassembled WGS sequence"/>
</dbReference>
<dbReference type="eggNOG" id="KOG4230">
    <property type="taxonomic scope" value="Eukaryota"/>
</dbReference>
<dbReference type="OrthoDB" id="5126881at2759"/>
<dbReference type="EMBL" id="AGNL01007138">
    <property type="protein sequence ID" value="EJK71520.1"/>
    <property type="molecule type" value="Genomic_DNA"/>
</dbReference>
<evidence type="ECO:0008006" key="7">
    <source>
        <dbReference type="Google" id="ProtNLM"/>
    </source>
</evidence>
<dbReference type="GO" id="GO:0005524">
    <property type="term" value="F:ATP binding"/>
    <property type="evidence" value="ECO:0007669"/>
    <property type="project" value="UniProtKB-KW"/>
</dbReference>
<protein>
    <recommendedName>
        <fullName evidence="7">Formate--tetrahydrofolate ligase</fullName>
    </recommendedName>
</protein>
<name>K0T196_THAOC</name>
<keyword evidence="3" id="KW-0547">Nucleotide-binding</keyword>
<sequence>MTVHPKLQPRSPVPSDIEVSQQIVSEVGLLPIADLASEAGLEPDEVIPWGFSKAKVQLKTTLDRLKNSPDGNYIVCTGINPTPLGEGKSTTTIGLAQALGAILNKKSFACIRQPSQGPTFGIKGGAAWGRVCASCESSEFHLYLLEQSMHRF</sequence>
<dbReference type="GO" id="GO:0004329">
    <property type="term" value="F:formate-tetrahydrofolate ligase activity"/>
    <property type="evidence" value="ECO:0007669"/>
    <property type="project" value="InterPro"/>
</dbReference>
<dbReference type="SUPFAM" id="SSF52540">
    <property type="entry name" value="P-loop containing nucleoside triphosphate hydrolases"/>
    <property type="match status" value="1"/>
</dbReference>
<gene>
    <name evidence="5" type="ORF">THAOC_07032</name>
</gene>
<organism evidence="5 6">
    <name type="scientific">Thalassiosira oceanica</name>
    <name type="common">Marine diatom</name>
    <dbReference type="NCBI Taxonomy" id="159749"/>
    <lineage>
        <taxon>Eukaryota</taxon>
        <taxon>Sar</taxon>
        <taxon>Stramenopiles</taxon>
        <taxon>Ochrophyta</taxon>
        <taxon>Bacillariophyta</taxon>
        <taxon>Coscinodiscophyceae</taxon>
        <taxon>Thalassiosirophycidae</taxon>
        <taxon>Thalassiosirales</taxon>
        <taxon>Thalassiosiraceae</taxon>
        <taxon>Thalassiosira</taxon>
    </lineage>
</organism>
<dbReference type="AlphaFoldDB" id="K0T196"/>
<keyword evidence="4" id="KW-0067">ATP-binding</keyword>
<evidence type="ECO:0000313" key="5">
    <source>
        <dbReference type="EMBL" id="EJK71520.1"/>
    </source>
</evidence>
<proteinExistence type="predicted"/>
<evidence type="ECO:0000313" key="6">
    <source>
        <dbReference type="Proteomes" id="UP000266841"/>
    </source>
</evidence>
<dbReference type="Gene3D" id="3.40.50.300">
    <property type="entry name" value="P-loop containing nucleotide triphosphate hydrolases"/>
    <property type="match status" value="1"/>
</dbReference>
<accession>K0T196</accession>
<evidence type="ECO:0000256" key="2">
    <source>
        <dbReference type="ARBA" id="ARBA00022598"/>
    </source>
</evidence>
<dbReference type="InterPro" id="IPR027417">
    <property type="entry name" value="P-loop_NTPase"/>
</dbReference>
<dbReference type="InterPro" id="IPR000559">
    <property type="entry name" value="Formate_THF_ligase"/>
</dbReference>
<dbReference type="OMA" id="RDELIPW"/>
<dbReference type="GO" id="GO:0006730">
    <property type="term" value="P:one-carbon metabolic process"/>
    <property type="evidence" value="ECO:0007669"/>
    <property type="project" value="UniProtKB-KW"/>
</dbReference>
<evidence type="ECO:0000256" key="1">
    <source>
        <dbReference type="ARBA" id="ARBA00022563"/>
    </source>
</evidence>
<comment type="caution">
    <text evidence="5">The sequence shown here is derived from an EMBL/GenBank/DDBJ whole genome shotgun (WGS) entry which is preliminary data.</text>
</comment>
<evidence type="ECO:0000256" key="4">
    <source>
        <dbReference type="ARBA" id="ARBA00022840"/>
    </source>
</evidence>
<reference evidence="5 6" key="1">
    <citation type="journal article" date="2012" name="Genome Biol.">
        <title>Genome and low-iron response of an oceanic diatom adapted to chronic iron limitation.</title>
        <authorList>
            <person name="Lommer M."/>
            <person name="Specht M."/>
            <person name="Roy A.S."/>
            <person name="Kraemer L."/>
            <person name="Andreson R."/>
            <person name="Gutowska M.A."/>
            <person name="Wolf J."/>
            <person name="Bergner S.V."/>
            <person name="Schilhabel M.B."/>
            <person name="Klostermeier U.C."/>
            <person name="Beiko R.G."/>
            <person name="Rosenstiel P."/>
            <person name="Hippler M."/>
            <person name="Laroche J."/>
        </authorList>
    </citation>
    <scope>NUCLEOTIDE SEQUENCE [LARGE SCALE GENOMIC DNA]</scope>
    <source>
        <strain evidence="5 6">CCMP1005</strain>
    </source>
</reference>